<evidence type="ECO:0000259" key="2">
    <source>
        <dbReference type="Pfam" id="PF13649"/>
    </source>
</evidence>
<gene>
    <name evidence="3" type="primary">ubiG_2</name>
    <name evidence="3" type="ORF">SDC9_02052</name>
</gene>
<dbReference type="CDD" id="cd02440">
    <property type="entry name" value="AdoMet_MTases"/>
    <property type="match status" value="1"/>
</dbReference>
<reference evidence="3" key="1">
    <citation type="submission" date="2019-08" db="EMBL/GenBank/DDBJ databases">
        <authorList>
            <person name="Kucharzyk K."/>
            <person name="Murdoch R.W."/>
            <person name="Higgins S."/>
            <person name="Loffler F."/>
        </authorList>
    </citation>
    <scope>NUCLEOTIDE SEQUENCE</scope>
</reference>
<dbReference type="AlphaFoldDB" id="A0A644SPN5"/>
<sequence>MRLFYLFCIFIGSKYFQMKKEEVSQFYDQFSERQIKIGVNERLIFLFKQLKKLGLTKKSKILELGCGVGAFTYLLSKKVEKGYIEAVDLSEKSIENAKKNIQKNNVQLFVGDVVHYQPQESDFDFITLLDVIEHIPVEEHFNLFKNISTYISEKSLLLINIPNPEYIKYLHQHQPESLQVIDQPIELPTLAENLDKNNLEMVFFQKYGIWEQEDYHLFVVRKKREFKLRHLADERTLTQKITKKLRQKLDFIKFS</sequence>
<keyword evidence="3" id="KW-0489">Methyltransferase</keyword>
<dbReference type="InterPro" id="IPR029063">
    <property type="entry name" value="SAM-dependent_MTases_sf"/>
</dbReference>
<accession>A0A644SPN5</accession>
<protein>
    <submittedName>
        <fullName evidence="3">Ubiquinone biosynthesis O-methyltransferase</fullName>
        <ecNumber evidence="3">2.1.1.222</ecNumber>
    </submittedName>
</protein>
<evidence type="ECO:0000313" key="3">
    <source>
        <dbReference type="EMBL" id="MPL56566.1"/>
    </source>
</evidence>
<dbReference type="GO" id="GO:0102208">
    <property type="term" value="F:2-polyprenyl-6-hydroxyphenol methylase activity"/>
    <property type="evidence" value="ECO:0007669"/>
    <property type="project" value="UniProtKB-EC"/>
</dbReference>
<feature type="domain" description="Methyltransferase" evidence="2">
    <location>
        <begin position="61"/>
        <end position="149"/>
    </location>
</feature>
<keyword evidence="1 3" id="KW-0808">Transferase</keyword>
<keyword evidence="3" id="KW-0830">Ubiquinone</keyword>
<dbReference type="InterPro" id="IPR041698">
    <property type="entry name" value="Methyltransf_25"/>
</dbReference>
<dbReference type="Pfam" id="PF13649">
    <property type="entry name" value="Methyltransf_25"/>
    <property type="match status" value="1"/>
</dbReference>
<dbReference type="Gene3D" id="3.40.50.150">
    <property type="entry name" value="Vaccinia Virus protein VP39"/>
    <property type="match status" value="1"/>
</dbReference>
<organism evidence="3">
    <name type="scientific">bioreactor metagenome</name>
    <dbReference type="NCBI Taxonomy" id="1076179"/>
    <lineage>
        <taxon>unclassified sequences</taxon>
        <taxon>metagenomes</taxon>
        <taxon>ecological metagenomes</taxon>
    </lineage>
</organism>
<name>A0A644SPN5_9ZZZZ</name>
<dbReference type="SUPFAM" id="SSF53335">
    <property type="entry name" value="S-adenosyl-L-methionine-dependent methyltransferases"/>
    <property type="match status" value="1"/>
</dbReference>
<dbReference type="PANTHER" id="PTHR43861">
    <property type="entry name" value="TRANS-ACONITATE 2-METHYLTRANSFERASE-RELATED"/>
    <property type="match status" value="1"/>
</dbReference>
<proteinExistence type="predicted"/>
<dbReference type="EMBL" id="VSSQ01000003">
    <property type="protein sequence ID" value="MPL56566.1"/>
    <property type="molecule type" value="Genomic_DNA"/>
</dbReference>
<dbReference type="EC" id="2.1.1.222" evidence="3"/>
<dbReference type="GO" id="GO:0032259">
    <property type="term" value="P:methylation"/>
    <property type="evidence" value="ECO:0007669"/>
    <property type="project" value="UniProtKB-KW"/>
</dbReference>
<comment type="caution">
    <text evidence="3">The sequence shown here is derived from an EMBL/GenBank/DDBJ whole genome shotgun (WGS) entry which is preliminary data.</text>
</comment>
<evidence type="ECO:0000256" key="1">
    <source>
        <dbReference type="ARBA" id="ARBA00022679"/>
    </source>
</evidence>